<evidence type="ECO:0000313" key="3">
    <source>
        <dbReference type="Proteomes" id="UP000070617"/>
    </source>
</evidence>
<gene>
    <name evidence="2" type="ORF">HMPREF3206_01000</name>
</gene>
<name>A0A133NDT4_9FUSO</name>
<sequence>MKLTNTFQRDSLLYQEGYILSLVKDVEKTWKLNLLPFFIVFFVFGTATIYFRFFANYYSRVGFLGIFLLLFLVIIFSEKDCYLLSKNNLDESTLRNLRQEMIDCLFFDNNVIIGRKDIFILAKNGIRLLPKEEIEDLDILCVYGRASLKWLNIILTTKQGKITFSIADTWKNSQLVNAYQYKSIFLPLTILRRKSKEDLSIYQVNGLPKGMKGTPLKDLILKKY</sequence>
<dbReference type="PATRIC" id="fig|134605.3.peg.994"/>
<keyword evidence="1" id="KW-0472">Membrane</keyword>
<protein>
    <submittedName>
        <fullName evidence="2">Uncharacterized protein</fullName>
    </submittedName>
</protein>
<keyword evidence="3" id="KW-1185">Reference proteome</keyword>
<dbReference type="AlphaFoldDB" id="A0A133NDT4"/>
<dbReference type="STRING" id="134605.HMPREF3206_01000"/>
<feature type="transmembrane region" description="Helical" evidence="1">
    <location>
        <begin position="57"/>
        <end position="76"/>
    </location>
</feature>
<evidence type="ECO:0000256" key="1">
    <source>
        <dbReference type="SAM" id="Phobius"/>
    </source>
</evidence>
<dbReference type="Proteomes" id="UP000070617">
    <property type="component" value="Unassembled WGS sequence"/>
</dbReference>
<comment type="caution">
    <text evidence="2">The sequence shown here is derived from an EMBL/GenBank/DDBJ whole genome shotgun (WGS) entry which is preliminary data.</text>
</comment>
<keyword evidence="1" id="KW-0812">Transmembrane</keyword>
<proteinExistence type="predicted"/>
<dbReference type="EMBL" id="LRPX01000046">
    <property type="protein sequence ID" value="KXA14439.1"/>
    <property type="molecule type" value="Genomic_DNA"/>
</dbReference>
<keyword evidence="1" id="KW-1133">Transmembrane helix</keyword>
<dbReference type="RefSeq" id="WP_060793654.1">
    <property type="nucleotide sequence ID" value="NZ_KQ956539.1"/>
</dbReference>
<organism evidence="2 3">
    <name type="scientific">Fusobacterium equinum</name>
    <dbReference type="NCBI Taxonomy" id="134605"/>
    <lineage>
        <taxon>Bacteria</taxon>
        <taxon>Fusobacteriati</taxon>
        <taxon>Fusobacteriota</taxon>
        <taxon>Fusobacteriia</taxon>
        <taxon>Fusobacteriales</taxon>
        <taxon>Fusobacteriaceae</taxon>
        <taxon>Fusobacterium</taxon>
    </lineage>
</organism>
<reference evidence="3" key="1">
    <citation type="submission" date="2016-01" db="EMBL/GenBank/DDBJ databases">
        <authorList>
            <person name="Mitreva M."/>
            <person name="Pepin K.H."/>
            <person name="Mihindukulasuriya K.A."/>
            <person name="Fulton R."/>
            <person name="Fronick C."/>
            <person name="O'Laughlin M."/>
            <person name="Miner T."/>
            <person name="Herter B."/>
            <person name="Rosa B.A."/>
            <person name="Cordes M."/>
            <person name="Tomlinson C."/>
            <person name="Wollam A."/>
            <person name="Palsikar V.B."/>
            <person name="Mardis E.R."/>
            <person name="Wilson R.K."/>
        </authorList>
    </citation>
    <scope>NUCLEOTIDE SEQUENCE [LARGE SCALE GENOMIC DNA]</scope>
    <source>
        <strain evidence="3">CMW8396</strain>
    </source>
</reference>
<accession>A0A133NDT4</accession>
<evidence type="ECO:0000313" key="2">
    <source>
        <dbReference type="EMBL" id="KXA14439.1"/>
    </source>
</evidence>
<feature type="transmembrane region" description="Helical" evidence="1">
    <location>
        <begin position="32"/>
        <end position="51"/>
    </location>
</feature>